<comment type="caution">
    <text evidence="7">The sequence shown here is derived from an EMBL/GenBank/DDBJ whole genome shotgun (WGS) entry which is preliminary data.</text>
</comment>
<dbReference type="GO" id="GO:0016020">
    <property type="term" value="C:membrane"/>
    <property type="evidence" value="ECO:0007669"/>
    <property type="project" value="TreeGrafter"/>
</dbReference>
<evidence type="ECO:0000256" key="4">
    <source>
        <dbReference type="PROSITE-ProRule" id="PRU01006"/>
    </source>
</evidence>
<dbReference type="InterPro" id="IPR019453">
    <property type="entry name" value="VPS39/TGFA1_Znf"/>
</dbReference>
<dbReference type="SMART" id="SM00036">
    <property type="entry name" value="CNH"/>
    <property type="match status" value="1"/>
</dbReference>
<feature type="repeat" description="CHCR" evidence="4">
    <location>
        <begin position="599"/>
        <end position="767"/>
    </location>
</feature>
<dbReference type="InterPro" id="IPR019452">
    <property type="entry name" value="VPS39/TGF_beta_rcpt-assoc_1"/>
</dbReference>
<dbReference type="GO" id="GO:0012505">
    <property type="term" value="C:endomembrane system"/>
    <property type="evidence" value="ECO:0007669"/>
    <property type="project" value="UniProtKB-SubCell"/>
</dbReference>
<dbReference type="GO" id="GO:0034058">
    <property type="term" value="P:endosomal vesicle fusion"/>
    <property type="evidence" value="ECO:0007669"/>
    <property type="project" value="TreeGrafter"/>
</dbReference>
<dbReference type="PROSITE" id="PS50219">
    <property type="entry name" value="CNH"/>
    <property type="match status" value="1"/>
</dbReference>
<keyword evidence="8" id="KW-1185">Reference proteome</keyword>
<accession>A0AAN9Z528</accession>
<proteinExistence type="inferred from homology"/>
<dbReference type="Pfam" id="PF00780">
    <property type="entry name" value="CNH"/>
    <property type="match status" value="1"/>
</dbReference>
<dbReference type="AlphaFoldDB" id="A0AAN9Z528"/>
<dbReference type="Proteomes" id="UP001378592">
    <property type="component" value="Unassembled WGS sequence"/>
</dbReference>
<feature type="compositionally biased region" description="Polar residues" evidence="5">
    <location>
        <begin position="459"/>
        <end position="471"/>
    </location>
</feature>
<feature type="region of interest" description="Disordered" evidence="5">
    <location>
        <begin position="434"/>
        <end position="474"/>
    </location>
</feature>
<organism evidence="7 8">
    <name type="scientific">Gryllus longicercus</name>
    <dbReference type="NCBI Taxonomy" id="2509291"/>
    <lineage>
        <taxon>Eukaryota</taxon>
        <taxon>Metazoa</taxon>
        <taxon>Ecdysozoa</taxon>
        <taxon>Arthropoda</taxon>
        <taxon>Hexapoda</taxon>
        <taxon>Insecta</taxon>
        <taxon>Pterygota</taxon>
        <taxon>Neoptera</taxon>
        <taxon>Polyneoptera</taxon>
        <taxon>Orthoptera</taxon>
        <taxon>Ensifera</taxon>
        <taxon>Gryllidea</taxon>
        <taxon>Grylloidea</taxon>
        <taxon>Gryllidae</taxon>
        <taxon>Gryllinae</taxon>
        <taxon>Gryllus</taxon>
    </lineage>
</organism>
<dbReference type="GO" id="GO:0005737">
    <property type="term" value="C:cytoplasm"/>
    <property type="evidence" value="ECO:0007669"/>
    <property type="project" value="TreeGrafter"/>
</dbReference>
<dbReference type="Pfam" id="PF10367">
    <property type="entry name" value="zf-Vps39_C"/>
    <property type="match status" value="1"/>
</dbReference>
<dbReference type="InterPro" id="IPR000547">
    <property type="entry name" value="Clathrin_H-chain/VPS_repeat"/>
</dbReference>
<dbReference type="PANTHER" id="PTHR12894">
    <property type="entry name" value="CNH DOMAIN CONTAINING"/>
    <property type="match status" value="1"/>
</dbReference>
<dbReference type="InterPro" id="IPR001180">
    <property type="entry name" value="CNH_dom"/>
</dbReference>
<dbReference type="GO" id="GO:0006886">
    <property type="term" value="P:intracellular protein transport"/>
    <property type="evidence" value="ECO:0007669"/>
    <property type="project" value="UniProtKB-UniRule"/>
</dbReference>
<dbReference type="Pfam" id="PF10366">
    <property type="entry name" value="Vps39_1"/>
    <property type="match status" value="1"/>
</dbReference>
<feature type="compositionally biased region" description="Low complexity" evidence="5">
    <location>
        <begin position="437"/>
        <end position="458"/>
    </location>
</feature>
<feature type="domain" description="CNH" evidence="6">
    <location>
        <begin position="14"/>
        <end position="288"/>
    </location>
</feature>
<evidence type="ECO:0000256" key="5">
    <source>
        <dbReference type="SAM" id="MobiDB-lite"/>
    </source>
</evidence>
<comment type="subcellular location">
    <subcellularLocation>
        <location evidence="1">Endomembrane system</location>
        <topology evidence="1">Peripheral membrane protein</topology>
    </subcellularLocation>
</comment>
<evidence type="ECO:0000256" key="3">
    <source>
        <dbReference type="ARBA" id="ARBA00038201"/>
    </source>
</evidence>
<name>A0AAN9Z528_9ORTH</name>
<gene>
    <name evidence="7" type="ORF">R5R35_005325</name>
</gene>
<sequence>MHDAYDLVQLLKLTVQIESIAAYEDNLLVGTKQGHLLMYSVCYREADTKHEVQLLRYNKNFSKKPIQQLAVVPEYQLLISLSDNIICVHDISIINFPAVNVVQKSRGATLFALDIKKYTSLTGETSVTVRLCVAVKRKLQLYYWKNGSFLELSEDLAVPDVPRALVWCQETLCVGFKGEYSLVHLSPAKKQDLFPTGKHQEPLITKLSDSTYALGKDMQSIFMNTDGNPIQKYAVKWSEVPVVVAYDEPYLIALLSETVEIRTIEPCLFIQSINSASKARLATQAPPDGRLYIASSSHVWLVRAMPVERQVRTLLRERQFQLALRLTEASPGATDDERKRSLKEIQRLYALDLFQNKLFHEAMQEFLKLEIDPYEVIRLFPDLLPQTSRPGPEPNPPPDTRMKLQDRELENGLLALIEFLTEVRCKLMRDVKNRNHTNTNSPNRVVNNNNNLGLASNGESVNVTDNGSGSNRVRDRSTQQLLQIIDTTLLKCYLQTNDALVAPLLRLNHCHLQETEKTLRRHQKYSELIILYQTKGLHRKALELLQKQADQPDSPLFGHERTLNYLQHLGKDNIKLIFDFSGWVLERHPEEGLKIFTEDVMEVEQLPRPQVLDFLLRQHKHLVIPYLEHVIHVWEDQNLIFHNALVHQYRERVQELLAAPAEGEERSPSQDEEAKQLRAKLLTFLERSTHYIPETVIIHFPLDCLFEERAVVVGKLGHHEKALSIYVSILGDVPRAIQYCDKVYEQKAEGYEDVYVLLMRMLICPPENWLIGAPPPVTVQPDLETALSLLEQYASRIPPVKALGVLPDKVPLGRIQHFLETCVQRQLSERRRTQVLKGLVYAEHLQVQEQRVHFESQSILVTEFNVCSVCKKRFGNQSAFARYPNGDIVHYSCQDRRA</sequence>
<dbReference type="EMBL" id="JAZDUA010000235">
    <property type="protein sequence ID" value="KAK7863279.1"/>
    <property type="molecule type" value="Genomic_DNA"/>
</dbReference>
<evidence type="ECO:0000313" key="7">
    <source>
        <dbReference type="EMBL" id="KAK7863279.1"/>
    </source>
</evidence>
<protein>
    <recommendedName>
        <fullName evidence="6">CNH domain-containing protein</fullName>
    </recommendedName>
</protein>
<keyword evidence="2" id="KW-0472">Membrane</keyword>
<reference evidence="7 8" key="1">
    <citation type="submission" date="2024-03" db="EMBL/GenBank/DDBJ databases">
        <title>The genome assembly and annotation of the cricket Gryllus longicercus Weissman &amp; Gray.</title>
        <authorList>
            <person name="Szrajer S."/>
            <person name="Gray D."/>
            <person name="Ylla G."/>
        </authorList>
    </citation>
    <scope>NUCLEOTIDE SEQUENCE [LARGE SCALE GENOMIC DNA]</scope>
    <source>
        <strain evidence="7">DAG 2021-001</strain>
        <tissue evidence="7">Whole body minus gut</tissue>
    </source>
</reference>
<evidence type="ECO:0000256" key="1">
    <source>
        <dbReference type="ARBA" id="ARBA00004184"/>
    </source>
</evidence>
<dbReference type="GO" id="GO:0006914">
    <property type="term" value="P:autophagy"/>
    <property type="evidence" value="ECO:0007669"/>
    <property type="project" value="TreeGrafter"/>
</dbReference>
<evidence type="ECO:0000259" key="6">
    <source>
        <dbReference type="PROSITE" id="PS50219"/>
    </source>
</evidence>
<dbReference type="InterPro" id="IPR032914">
    <property type="entry name" value="Vam6/VPS39/TRAP1"/>
</dbReference>
<evidence type="ECO:0000313" key="8">
    <source>
        <dbReference type="Proteomes" id="UP001378592"/>
    </source>
</evidence>
<comment type="similarity">
    <text evidence="3">Belongs to the VAM6/VPS39 family.</text>
</comment>
<dbReference type="PANTHER" id="PTHR12894:SF49">
    <property type="entry name" value="VAM6_VPS39-LIKE PROTEIN"/>
    <property type="match status" value="1"/>
</dbReference>
<dbReference type="PROSITE" id="PS50236">
    <property type="entry name" value="CHCR"/>
    <property type="match status" value="1"/>
</dbReference>
<evidence type="ECO:0000256" key="2">
    <source>
        <dbReference type="ARBA" id="ARBA00023136"/>
    </source>
</evidence>